<keyword evidence="1" id="KW-1185">Reference proteome</keyword>
<protein>
    <submittedName>
        <fullName evidence="2">Uncharacterized protein LOC101889694 isoform X2</fullName>
    </submittedName>
</protein>
<dbReference type="GeneID" id="101889694"/>
<accession>A0A9J7DF92</accession>
<organism evidence="1 2">
    <name type="scientific">Musca domestica</name>
    <name type="common">House fly</name>
    <dbReference type="NCBI Taxonomy" id="7370"/>
    <lineage>
        <taxon>Eukaryota</taxon>
        <taxon>Metazoa</taxon>
        <taxon>Ecdysozoa</taxon>
        <taxon>Arthropoda</taxon>
        <taxon>Hexapoda</taxon>
        <taxon>Insecta</taxon>
        <taxon>Pterygota</taxon>
        <taxon>Neoptera</taxon>
        <taxon>Endopterygota</taxon>
        <taxon>Diptera</taxon>
        <taxon>Brachycera</taxon>
        <taxon>Muscomorpha</taxon>
        <taxon>Muscoidea</taxon>
        <taxon>Muscidae</taxon>
        <taxon>Musca</taxon>
    </lineage>
</organism>
<evidence type="ECO:0000313" key="1">
    <source>
        <dbReference type="Proteomes" id="UP001652621"/>
    </source>
</evidence>
<evidence type="ECO:0000313" key="2">
    <source>
        <dbReference type="RefSeq" id="XP_019892037.1"/>
    </source>
</evidence>
<gene>
    <name evidence="2" type="primary">LOC101889694</name>
</gene>
<reference evidence="2" key="1">
    <citation type="submission" date="2025-08" db="UniProtKB">
        <authorList>
            <consortium name="RefSeq"/>
        </authorList>
    </citation>
    <scope>IDENTIFICATION</scope>
    <source>
        <strain evidence="2">Aabys</strain>
        <tissue evidence="2">Whole body</tissue>
    </source>
</reference>
<dbReference type="AlphaFoldDB" id="A0A9J7DF92"/>
<dbReference type="VEuPathDB" id="VectorBase:MDOMA2_013415"/>
<dbReference type="Proteomes" id="UP001652621">
    <property type="component" value="Unplaced"/>
</dbReference>
<dbReference type="OrthoDB" id="8038273at2759"/>
<name>A0A9J7DF92_MUSDO</name>
<sequence>MNVAESNINRIDMDLNKQIIFAVRKRPCLNNSRNISERNLAWKQLAEELKIDALLCYTCSYSWGSVDDSCITKPTHQTNCTKKYCTIVRQELVREHGKVATFLRGCEDKLEEYNSVVTDSTYKTYYRSCISDLCNDSDGKRPISSADPNVGAIENMIIKGKPRK</sequence>
<proteinExistence type="predicted"/>
<dbReference type="RefSeq" id="XP_019892037.1">
    <property type="nucleotide sequence ID" value="XM_020036478.2"/>
</dbReference>